<dbReference type="InterPro" id="IPR022842">
    <property type="entry name" value="RNAP_Rpo3/Rpb3/RPAC1"/>
</dbReference>
<dbReference type="InterPro" id="IPR033901">
    <property type="entry name" value="RNAPI/III_AC40"/>
</dbReference>
<evidence type="ECO:0000259" key="8">
    <source>
        <dbReference type="SMART" id="SM00662"/>
    </source>
</evidence>
<feature type="region of interest" description="Disordered" evidence="7">
    <location>
        <begin position="1"/>
        <end position="20"/>
    </location>
</feature>
<comment type="subcellular location">
    <subcellularLocation>
        <location evidence="1">Nucleus</location>
    </subcellularLocation>
</comment>
<dbReference type="EMBL" id="BTSX01000001">
    <property type="protein sequence ID" value="GMS80828.1"/>
    <property type="molecule type" value="Genomic_DNA"/>
</dbReference>
<dbReference type="HAMAP" id="MF_00320">
    <property type="entry name" value="RNApol_arch_Rpo3"/>
    <property type="match status" value="1"/>
</dbReference>
<sequence>LFRMGRKSAAAKDVKKEEPMEVEGEERGRNVLIMQEERVINTYDDASDVPRARKGGKFDVKELCKDVKIDIIREIDDRLTLEFDLIHVEAPIANALRRVLIAEVPSMAVEKVYLYQNTSVIQDEVLCHRLGLLPLNVDCREFDWPKEKIVGINENGVDCDEVPTPDPNVHLVFNINVSCTKNTKASPAASEPHELYNESSVYSRSFEWQPIGDQKERFAANPPRMVHEDILVAKLRPGQQIEALVHCVKGIGRDHAKFSPVATASYRLLPFITLLRPVTGDHAFLLQKAFSEGVIGVKNGTAMVLDSRRDTSSRNVFRHEELEGAVEMGKVKDHFIFSVESTGALPASTLVVEACKVMERKSRTLRELVSASLAEFL</sequence>
<dbReference type="SUPFAM" id="SSF55257">
    <property type="entry name" value="RBP11-like subunits of RNA polymerase"/>
    <property type="match status" value="1"/>
</dbReference>
<dbReference type="NCBIfam" id="NF001988">
    <property type="entry name" value="PRK00783.1"/>
    <property type="match status" value="1"/>
</dbReference>
<dbReference type="InterPro" id="IPR011262">
    <property type="entry name" value="DNA-dir_RNA_pol_insert"/>
</dbReference>
<dbReference type="InterPro" id="IPR050518">
    <property type="entry name" value="Rpo3/RPB3_RNA_Pol_subunit"/>
</dbReference>
<evidence type="ECO:0000256" key="6">
    <source>
        <dbReference type="ARBA" id="ARBA00025804"/>
    </source>
</evidence>
<evidence type="ECO:0000256" key="7">
    <source>
        <dbReference type="SAM" id="MobiDB-lite"/>
    </source>
</evidence>
<dbReference type="GO" id="GO:0006351">
    <property type="term" value="P:DNA-templated transcription"/>
    <property type="evidence" value="ECO:0007669"/>
    <property type="project" value="InterPro"/>
</dbReference>
<protein>
    <recommendedName>
        <fullName evidence="2">DNA-directed RNA polymerases I and III subunit RPAC1</fullName>
    </recommendedName>
</protein>
<keyword evidence="3" id="KW-0240">DNA-directed RNA polymerase</keyword>
<dbReference type="Proteomes" id="UP001432027">
    <property type="component" value="Unassembled WGS sequence"/>
</dbReference>
<evidence type="ECO:0000256" key="5">
    <source>
        <dbReference type="ARBA" id="ARBA00023242"/>
    </source>
</evidence>
<dbReference type="Pfam" id="PF01000">
    <property type="entry name" value="RNA_pol_A_bac"/>
    <property type="match status" value="1"/>
</dbReference>
<gene>
    <name evidence="9" type="ORF">PENTCL1PPCAC_3003</name>
</gene>
<dbReference type="Gene3D" id="3.30.1360.10">
    <property type="entry name" value="RNA polymerase, RBP11-like subunit"/>
    <property type="match status" value="1"/>
</dbReference>
<feature type="compositionally biased region" description="Basic and acidic residues" evidence="7">
    <location>
        <begin position="10"/>
        <end position="20"/>
    </location>
</feature>
<dbReference type="InterPro" id="IPR036603">
    <property type="entry name" value="RBP11-like"/>
</dbReference>
<evidence type="ECO:0000313" key="9">
    <source>
        <dbReference type="EMBL" id="GMS80828.1"/>
    </source>
</evidence>
<dbReference type="GO" id="GO:0046983">
    <property type="term" value="F:protein dimerization activity"/>
    <property type="evidence" value="ECO:0007669"/>
    <property type="project" value="InterPro"/>
</dbReference>
<dbReference type="SMART" id="SM00662">
    <property type="entry name" value="RPOLD"/>
    <property type="match status" value="1"/>
</dbReference>
<evidence type="ECO:0000256" key="4">
    <source>
        <dbReference type="ARBA" id="ARBA00023163"/>
    </source>
</evidence>
<keyword evidence="10" id="KW-1185">Reference proteome</keyword>
<comment type="similarity">
    <text evidence="6">Belongs to the archaeal Rpo3/eukaryotic RPB3 RNA polymerase subunit family.</text>
</comment>
<comment type="caution">
    <text evidence="9">The sequence shown here is derived from an EMBL/GenBank/DDBJ whole genome shotgun (WGS) entry which is preliminary data.</text>
</comment>
<dbReference type="Gene3D" id="2.170.120.12">
    <property type="entry name" value="DNA-directed RNA polymerase, insert domain"/>
    <property type="match status" value="1"/>
</dbReference>
<dbReference type="InterPro" id="IPR036643">
    <property type="entry name" value="RNApol_insert_sf"/>
</dbReference>
<dbReference type="InterPro" id="IPR011263">
    <property type="entry name" value="DNA-dir_RNA_pol_RpoA/D/Rpb3"/>
</dbReference>
<dbReference type="FunFam" id="2.170.120.12:FF:000003">
    <property type="entry name" value="Dna-directed rna polymerases i and iii subunit"/>
    <property type="match status" value="1"/>
</dbReference>
<evidence type="ECO:0000256" key="3">
    <source>
        <dbReference type="ARBA" id="ARBA00022478"/>
    </source>
</evidence>
<dbReference type="PANTHER" id="PTHR11800">
    <property type="entry name" value="DNA-DIRECTED RNA POLYMERASE"/>
    <property type="match status" value="1"/>
</dbReference>
<keyword evidence="5" id="KW-0539">Nucleus</keyword>
<dbReference type="GO" id="GO:0003899">
    <property type="term" value="F:DNA-directed RNA polymerase activity"/>
    <property type="evidence" value="ECO:0007669"/>
    <property type="project" value="InterPro"/>
</dbReference>
<dbReference type="GO" id="GO:0005736">
    <property type="term" value="C:RNA polymerase I complex"/>
    <property type="evidence" value="ECO:0007669"/>
    <property type="project" value="TreeGrafter"/>
</dbReference>
<accession>A0AAV5SF66</accession>
<name>A0AAV5SF66_9BILA</name>
<evidence type="ECO:0000256" key="1">
    <source>
        <dbReference type="ARBA" id="ARBA00004123"/>
    </source>
</evidence>
<organism evidence="9 10">
    <name type="scientific">Pristionchus entomophagus</name>
    <dbReference type="NCBI Taxonomy" id="358040"/>
    <lineage>
        <taxon>Eukaryota</taxon>
        <taxon>Metazoa</taxon>
        <taxon>Ecdysozoa</taxon>
        <taxon>Nematoda</taxon>
        <taxon>Chromadorea</taxon>
        <taxon>Rhabditida</taxon>
        <taxon>Rhabditina</taxon>
        <taxon>Diplogasteromorpha</taxon>
        <taxon>Diplogasteroidea</taxon>
        <taxon>Neodiplogasteridae</taxon>
        <taxon>Pristionchus</taxon>
    </lineage>
</organism>
<keyword evidence="4" id="KW-0804">Transcription</keyword>
<dbReference type="Pfam" id="PF01193">
    <property type="entry name" value="RNA_pol_L"/>
    <property type="match status" value="1"/>
</dbReference>
<dbReference type="PANTHER" id="PTHR11800:SF13">
    <property type="entry name" value="DNA-DIRECTED RNA POLYMERASES I AND III SUBUNIT RPAC1"/>
    <property type="match status" value="1"/>
</dbReference>
<evidence type="ECO:0000313" key="10">
    <source>
        <dbReference type="Proteomes" id="UP001432027"/>
    </source>
</evidence>
<dbReference type="SUPFAM" id="SSF56553">
    <property type="entry name" value="Insert subdomain of RNA polymerase alpha subunit"/>
    <property type="match status" value="1"/>
</dbReference>
<feature type="domain" description="DNA-directed RNA polymerase RpoA/D/Rpb3-type" evidence="8">
    <location>
        <begin position="80"/>
        <end position="368"/>
    </location>
</feature>
<feature type="non-terminal residue" evidence="9">
    <location>
        <position position="1"/>
    </location>
</feature>
<evidence type="ECO:0000256" key="2">
    <source>
        <dbReference type="ARBA" id="ARBA00022083"/>
    </source>
</evidence>
<proteinExistence type="inferred from homology"/>
<dbReference type="GO" id="GO:0005666">
    <property type="term" value="C:RNA polymerase III complex"/>
    <property type="evidence" value="ECO:0007669"/>
    <property type="project" value="TreeGrafter"/>
</dbReference>
<dbReference type="AlphaFoldDB" id="A0AAV5SF66"/>
<dbReference type="CDD" id="cd07032">
    <property type="entry name" value="RNAP_I_II_AC40"/>
    <property type="match status" value="1"/>
</dbReference>
<reference evidence="9" key="1">
    <citation type="submission" date="2023-10" db="EMBL/GenBank/DDBJ databases">
        <title>Genome assembly of Pristionchus species.</title>
        <authorList>
            <person name="Yoshida K."/>
            <person name="Sommer R.J."/>
        </authorList>
    </citation>
    <scope>NUCLEOTIDE SEQUENCE</scope>
    <source>
        <strain evidence="9">RS0144</strain>
    </source>
</reference>